<dbReference type="PANTHER" id="PTHR37240:SF1">
    <property type="entry name" value="PREPROTEIN TRANSLOCASE SUBUNIT SECE1"/>
    <property type="match status" value="1"/>
</dbReference>
<evidence type="ECO:0000256" key="2">
    <source>
        <dbReference type="ARBA" id="ARBA00008274"/>
    </source>
</evidence>
<comment type="caution">
    <text evidence="11">The sequence shown here is derived from an EMBL/GenBank/DDBJ whole genome shotgun (WGS) entry which is preliminary data.</text>
</comment>
<evidence type="ECO:0008006" key="13">
    <source>
        <dbReference type="Google" id="ProtNLM"/>
    </source>
</evidence>
<keyword evidence="4 10" id="KW-0812">Transmembrane</keyword>
<evidence type="ECO:0000256" key="7">
    <source>
        <dbReference type="ARBA" id="ARBA00023010"/>
    </source>
</evidence>
<evidence type="ECO:0000313" key="12">
    <source>
        <dbReference type="Proteomes" id="UP001438707"/>
    </source>
</evidence>
<dbReference type="InterPro" id="IPR001901">
    <property type="entry name" value="Translocase_SecE/Sec61-g"/>
</dbReference>
<comment type="subcellular location">
    <subcellularLocation>
        <location evidence="1">Membrane</location>
    </subcellularLocation>
</comment>
<keyword evidence="5" id="KW-0653">Protein transport</keyword>
<keyword evidence="8 10" id="KW-0472">Membrane</keyword>
<evidence type="ECO:0000256" key="9">
    <source>
        <dbReference type="SAM" id="MobiDB-lite"/>
    </source>
</evidence>
<dbReference type="AlphaFoldDB" id="A0AAW1RXS2"/>
<dbReference type="InterPro" id="IPR055330">
    <property type="entry name" value="SECE1-like"/>
</dbReference>
<dbReference type="PANTHER" id="PTHR37240">
    <property type="entry name" value="PREPROTEIN TRANSLOCASE SUBUNIT SECE1"/>
    <property type="match status" value="1"/>
</dbReference>
<evidence type="ECO:0000256" key="4">
    <source>
        <dbReference type="ARBA" id="ARBA00022692"/>
    </source>
</evidence>
<feature type="transmembrane region" description="Helical" evidence="10">
    <location>
        <begin position="101"/>
        <end position="121"/>
    </location>
</feature>
<feature type="compositionally biased region" description="Low complexity" evidence="9">
    <location>
        <begin position="36"/>
        <end position="52"/>
    </location>
</feature>
<dbReference type="Gene3D" id="1.20.5.1030">
    <property type="entry name" value="Preprotein translocase secy subunit"/>
    <property type="match status" value="1"/>
</dbReference>
<dbReference type="Pfam" id="PF00584">
    <property type="entry name" value="SecE"/>
    <property type="match status" value="1"/>
</dbReference>
<dbReference type="NCBIfam" id="TIGR00964">
    <property type="entry name" value="secE_bact"/>
    <property type="match status" value="1"/>
</dbReference>
<evidence type="ECO:0000256" key="8">
    <source>
        <dbReference type="ARBA" id="ARBA00023136"/>
    </source>
</evidence>
<keyword evidence="7" id="KW-0811">Translocation</keyword>
<dbReference type="GO" id="GO:0006605">
    <property type="term" value="P:protein targeting"/>
    <property type="evidence" value="ECO:0007669"/>
    <property type="project" value="InterPro"/>
</dbReference>
<accession>A0AAW1RXS2</accession>
<proteinExistence type="inferred from homology"/>
<dbReference type="InterPro" id="IPR038379">
    <property type="entry name" value="SecE_sf"/>
</dbReference>
<reference evidence="11 12" key="1">
    <citation type="journal article" date="2024" name="Nat. Commun.">
        <title>Phylogenomics reveals the evolutionary origins of lichenization in chlorophyte algae.</title>
        <authorList>
            <person name="Puginier C."/>
            <person name="Libourel C."/>
            <person name="Otte J."/>
            <person name="Skaloud P."/>
            <person name="Haon M."/>
            <person name="Grisel S."/>
            <person name="Petersen M."/>
            <person name="Berrin J.G."/>
            <person name="Delaux P.M."/>
            <person name="Dal Grande F."/>
            <person name="Keller J."/>
        </authorList>
    </citation>
    <scope>NUCLEOTIDE SEQUENCE [LARGE SCALE GENOMIC DNA]</scope>
    <source>
        <strain evidence="11 12">SAG 2145</strain>
    </source>
</reference>
<dbReference type="Proteomes" id="UP001438707">
    <property type="component" value="Unassembled WGS sequence"/>
</dbReference>
<feature type="region of interest" description="Disordered" evidence="9">
    <location>
        <begin position="1"/>
        <end position="75"/>
    </location>
</feature>
<protein>
    <recommendedName>
        <fullName evidence="13">Preprotein translocase subunit SecE</fullName>
    </recommendedName>
</protein>
<evidence type="ECO:0000256" key="6">
    <source>
        <dbReference type="ARBA" id="ARBA00022989"/>
    </source>
</evidence>
<keyword evidence="6 10" id="KW-1133">Transmembrane helix</keyword>
<dbReference type="GO" id="GO:0008320">
    <property type="term" value="F:protein transmembrane transporter activity"/>
    <property type="evidence" value="ECO:0007669"/>
    <property type="project" value="InterPro"/>
</dbReference>
<evidence type="ECO:0000256" key="10">
    <source>
        <dbReference type="SAM" id="Phobius"/>
    </source>
</evidence>
<organism evidence="11 12">
    <name type="scientific">Apatococcus lobatus</name>
    <dbReference type="NCBI Taxonomy" id="904363"/>
    <lineage>
        <taxon>Eukaryota</taxon>
        <taxon>Viridiplantae</taxon>
        <taxon>Chlorophyta</taxon>
        <taxon>core chlorophytes</taxon>
        <taxon>Trebouxiophyceae</taxon>
        <taxon>Chlorellales</taxon>
        <taxon>Chlorellaceae</taxon>
        <taxon>Apatococcus</taxon>
    </lineage>
</organism>
<evidence type="ECO:0000256" key="3">
    <source>
        <dbReference type="ARBA" id="ARBA00022448"/>
    </source>
</evidence>
<evidence type="ECO:0000256" key="5">
    <source>
        <dbReference type="ARBA" id="ARBA00022927"/>
    </source>
</evidence>
<feature type="compositionally biased region" description="Polar residues" evidence="9">
    <location>
        <begin position="53"/>
        <end position="64"/>
    </location>
</feature>
<dbReference type="GO" id="GO:0006886">
    <property type="term" value="P:intracellular protein transport"/>
    <property type="evidence" value="ECO:0007669"/>
    <property type="project" value="InterPro"/>
</dbReference>
<comment type="similarity">
    <text evidence="2">Belongs to the SecE/SEC61-gamma family.</text>
</comment>
<gene>
    <name evidence="11" type="ORF">WJX74_007930</name>
</gene>
<dbReference type="InterPro" id="IPR005807">
    <property type="entry name" value="SecE_bac"/>
</dbReference>
<evidence type="ECO:0000256" key="1">
    <source>
        <dbReference type="ARBA" id="ARBA00004370"/>
    </source>
</evidence>
<sequence length="131" mass="14446">MSIAGLGRQTVKQRKDHRSCRQPAAKQRVRAGGEQTSGSSQTDTNSQQQSSQELTNVTNTQRSQPPALPPQKNDDNLLAGVLEEVNLIEWPKFTQALRDTFVVIGIVGALSVLLFITNSSFTELSRFVYKS</sequence>
<name>A0AAW1RXS2_9CHLO</name>
<dbReference type="EMBL" id="JALJOS010000006">
    <property type="protein sequence ID" value="KAK9837926.1"/>
    <property type="molecule type" value="Genomic_DNA"/>
</dbReference>
<dbReference type="GO" id="GO:0009535">
    <property type="term" value="C:chloroplast thylakoid membrane"/>
    <property type="evidence" value="ECO:0007669"/>
    <property type="project" value="TreeGrafter"/>
</dbReference>
<feature type="compositionally biased region" description="Basic residues" evidence="9">
    <location>
        <begin position="11"/>
        <end position="20"/>
    </location>
</feature>
<dbReference type="GO" id="GO:0009306">
    <property type="term" value="P:protein secretion"/>
    <property type="evidence" value="ECO:0007669"/>
    <property type="project" value="InterPro"/>
</dbReference>
<keyword evidence="3" id="KW-0813">Transport</keyword>
<keyword evidence="12" id="KW-1185">Reference proteome</keyword>
<evidence type="ECO:0000313" key="11">
    <source>
        <dbReference type="EMBL" id="KAK9837926.1"/>
    </source>
</evidence>